<proteinExistence type="predicted"/>
<protein>
    <submittedName>
        <fullName evidence="3">NAM-associated domain-containing protein</fullName>
    </submittedName>
</protein>
<dbReference type="Proteomes" id="UP000095283">
    <property type="component" value="Unplaced"/>
</dbReference>
<evidence type="ECO:0000313" key="3">
    <source>
        <dbReference type="WBParaSite" id="Hba_02644"/>
    </source>
</evidence>
<evidence type="ECO:0000256" key="1">
    <source>
        <dbReference type="SAM" id="MobiDB-lite"/>
    </source>
</evidence>
<accession>A0A1I7WD26</accession>
<dbReference type="WBParaSite" id="Hba_02644">
    <property type="protein sequence ID" value="Hba_02644"/>
    <property type="gene ID" value="Hba_02644"/>
</dbReference>
<evidence type="ECO:0000313" key="2">
    <source>
        <dbReference type="Proteomes" id="UP000095283"/>
    </source>
</evidence>
<feature type="region of interest" description="Disordered" evidence="1">
    <location>
        <begin position="1"/>
        <end position="40"/>
    </location>
</feature>
<organism evidence="2 3">
    <name type="scientific">Heterorhabditis bacteriophora</name>
    <name type="common">Entomopathogenic nematode worm</name>
    <dbReference type="NCBI Taxonomy" id="37862"/>
    <lineage>
        <taxon>Eukaryota</taxon>
        <taxon>Metazoa</taxon>
        <taxon>Ecdysozoa</taxon>
        <taxon>Nematoda</taxon>
        <taxon>Chromadorea</taxon>
        <taxon>Rhabditida</taxon>
        <taxon>Rhabditina</taxon>
        <taxon>Rhabditomorpha</taxon>
        <taxon>Strongyloidea</taxon>
        <taxon>Heterorhabditidae</taxon>
        <taxon>Heterorhabditis</taxon>
    </lineage>
</organism>
<feature type="compositionally biased region" description="Low complexity" evidence="1">
    <location>
        <begin position="1"/>
        <end position="14"/>
    </location>
</feature>
<sequence>MALTASGGQKSSQNSKKDKAAKKEQRKQRPITPPGQPLKNIQVGKEVKMEQAATVKNTASDINGQFNKIFLGGIPLCQSWVKRSKNDDDLYTKLVRQLDLKSLNLEDTQSKKNWATIQQLRNFAENAFDVELQRQVIIKNAIEDAKSVHDRVPAFESEKAKELEEEEEVSDEEKNFPCLEILWEEGRQEARQNIVDKEDRFLDAKIRLMTTIPTAG</sequence>
<dbReference type="AlphaFoldDB" id="A0A1I7WD26"/>
<name>A0A1I7WD26_HETBA</name>
<keyword evidence="2" id="KW-1185">Reference proteome</keyword>
<reference evidence="3" key="1">
    <citation type="submission" date="2016-11" db="UniProtKB">
        <authorList>
            <consortium name="WormBaseParasite"/>
        </authorList>
    </citation>
    <scope>IDENTIFICATION</scope>
</reference>